<accession>A0ABN2J196</accession>
<dbReference type="Proteomes" id="UP001499947">
    <property type="component" value="Unassembled WGS sequence"/>
</dbReference>
<dbReference type="RefSeq" id="WP_211124091.1">
    <property type="nucleotide sequence ID" value="NZ_BAAALR010000076.1"/>
</dbReference>
<keyword evidence="9" id="KW-0472">Membrane</keyword>
<organism evidence="11 12">
    <name type="scientific">Streptomyces yatensis</name>
    <dbReference type="NCBI Taxonomy" id="155177"/>
    <lineage>
        <taxon>Bacteria</taxon>
        <taxon>Bacillati</taxon>
        <taxon>Actinomycetota</taxon>
        <taxon>Actinomycetes</taxon>
        <taxon>Kitasatosporales</taxon>
        <taxon>Streptomycetaceae</taxon>
        <taxon>Streptomyces</taxon>
        <taxon>Streptomyces violaceusniger group</taxon>
    </lineage>
</organism>
<dbReference type="PANTHER" id="PTHR43671">
    <property type="entry name" value="SERINE/THREONINE-PROTEIN KINASE NEK"/>
    <property type="match status" value="1"/>
</dbReference>
<dbReference type="Pfam" id="PF00069">
    <property type="entry name" value="Pkinase"/>
    <property type="match status" value="1"/>
</dbReference>
<dbReference type="InterPro" id="IPR050660">
    <property type="entry name" value="NEK_Ser/Thr_kinase"/>
</dbReference>
<feature type="compositionally biased region" description="Pro residues" evidence="8">
    <location>
        <begin position="428"/>
        <end position="439"/>
    </location>
</feature>
<comment type="caution">
    <text evidence="11">The sequence shown here is derived from an EMBL/GenBank/DDBJ whole genome shotgun (WGS) entry which is preliminary data.</text>
</comment>
<dbReference type="PROSITE" id="PS00108">
    <property type="entry name" value="PROTEIN_KINASE_ST"/>
    <property type="match status" value="1"/>
</dbReference>
<keyword evidence="9" id="KW-0812">Transmembrane</keyword>
<feature type="binding site" evidence="7">
    <location>
        <position position="77"/>
    </location>
    <ligand>
        <name>ATP</name>
        <dbReference type="ChEBI" id="CHEBI:30616"/>
    </ligand>
</feature>
<comment type="similarity">
    <text evidence="1">Belongs to the protein kinase superfamily. NEK Ser/Thr protein kinase family. NIMA subfamily.</text>
</comment>
<keyword evidence="6 7" id="KW-0067">ATP-binding</keyword>
<dbReference type="InterPro" id="IPR000719">
    <property type="entry name" value="Prot_kinase_dom"/>
</dbReference>
<feature type="compositionally biased region" description="Low complexity" evidence="8">
    <location>
        <begin position="406"/>
        <end position="415"/>
    </location>
</feature>
<evidence type="ECO:0000256" key="6">
    <source>
        <dbReference type="ARBA" id="ARBA00022840"/>
    </source>
</evidence>
<dbReference type="SUPFAM" id="SSF47090">
    <property type="entry name" value="PGBD-like"/>
    <property type="match status" value="1"/>
</dbReference>
<evidence type="ECO:0000256" key="5">
    <source>
        <dbReference type="ARBA" id="ARBA00022777"/>
    </source>
</evidence>
<dbReference type="InterPro" id="IPR011009">
    <property type="entry name" value="Kinase-like_dom_sf"/>
</dbReference>
<keyword evidence="12" id="KW-1185">Reference proteome</keyword>
<protein>
    <recommendedName>
        <fullName evidence="2">non-specific serine/threonine protein kinase</fullName>
        <ecNumber evidence="2">2.7.11.1</ecNumber>
    </recommendedName>
</protein>
<feature type="domain" description="Protein kinase" evidence="10">
    <location>
        <begin position="38"/>
        <end position="311"/>
    </location>
</feature>
<keyword evidence="9" id="KW-1133">Transmembrane helix</keyword>
<evidence type="ECO:0000256" key="2">
    <source>
        <dbReference type="ARBA" id="ARBA00012513"/>
    </source>
</evidence>
<dbReference type="SUPFAM" id="SSF56112">
    <property type="entry name" value="Protein kinase-like (PK-like)"/>
    <property type="match status" value="1"/>
</dbReference>
<dbReference type="InterPro" id="IPR036366">
    <property type="entry name" value="PGBDSf"/>
</dbReference>
<proteinExistence type="inferred from homology"/>
<evidence type="ECO:0000256" key="4">
    <source>
        <dbReference type="ARBA" id="ARBA00022741"/>
    </source>
</evidence>
<evidence type="ECO:0000256" key="8">
    <source>
        <dbReference type="SAM" id="MobiDB-lite"/>
    </source>
</evidence>
<dbReference type="Gene3D" id="1.10.510.10">
    <property type="entry name" value="Transferase(Phosphotransferase) domain 1"/>
    <property type="match status" value="1"/>
</dbReference>
<dbReference type="InterPro" id="IPR017441">
    <property type="entry name" value="Protein_kinase_ATP_BS"/>
</dbReference>
<evidence type="ECO:0000256" key="9">
    <source>
        <dbReference type="SAM" id="Phobius"/>
    </source>
</evidence>
<dbReference type="Gene3D" id="1.10.101.10">
    <property type="entry name" value="PGBD-like superfamily/PGBD"/>
    <property type="match status" value="1"/>
</dbReference>
<dbReference type="InterPro" id="IPR002477">
    <property type="entry name" value="Peptidoglycan-bd-like"/>
</dbReference>
<keyword evidence="4 7" id="KW-0547">Nucleotide-binding</keyword>
<keyword evidence="5" id="KW-0418">Kinase</keyword>
<keyword evidence="3" id="KW-0808">Transferase</keyword>
<feature type="region of interest" description="Disordered" evidence="8">
    <location>
        <begin position="290"/>
        <end position="309"/>
    </location>
</feature>
<dbReference type="EMBL" id="BAAALR010000076">
    <property type="protein sequence ID" value="GAA1715468.1"/>
    <property type="molecule type" value="Genomic_DNA"/>
</dbReference>
<evidence type="ECO:0000256" key="7">
    <source>
        <dbReference type="PROSITE-ProRule" id="PRU10141"/>
    </source>
</evidence>
<feature type="transmembrane region" description="Helical" evidence="9">
    <location>
        <begin position="363"/>
        <end position="384"/>
    </location>
</feature>
<name>A0ABN2J196_9ACTN</name>
<dbReference type="SMART" id="SM00220">
    <property type="entry name" value="S_TKc"/>
    <property type="match status" value="1"/>
</dbReference>
<gene>
    <name evidence="11" type="ORF">GCM10009680_65990</name>
</gene>
<evidence type="ECO:0000259" key="10">
    <source>
        <dbReference type="PROSITE" id="PS50011"/>
    </source>
</evidence>
<dbReference type="CDD" id="cd14014">
    <property type="entry name" value="STKc_PknB_like"/>
    <property type="match status" value="1"/>
</dbReference>
<dbReference type="PROSITE" id="PS50011">
    <property type="entry name" value="PROTEIN_KINASE_DOM"/>
    <property type="match status" value="1"/>
</dbReference>
<evidence type="ECO:0000313" key="12">
    <source>
        <dbReference type="Proteomes" id="UP001499947"/>
    </source>
</evidence>
<evidence type="ECO:0000256" key="3">
    <source>
        <dbReference type="ARBA" id="ARBA00022679"/>
    </source>
</evidence>
<feature type="region of interest" description="Disordered" evidence="8">
    <location>
        <begin position="387"/>
        <end position="485"/>
    </location>
</feature>
<dbReference type="PROSITE" id="PS00107">
    <property type="entry name" value="PROTEIN_KINASE_ATP"/>
    <property type="match status" value="1"/>
</dbReference>
<dbReference type="Gene3D" id="3.30.200.20">
    <property type="entry name" value="Phosphorylase Kinase, domain 1"/>
    <property type="match status" value="1"/>
</dbReference>
<evidence type="ECO:0000313" key="11">
    <source>
        <dbReference type="EMBL" id="GAA1715468.1"/>
    </source>
</evidence>
<dbReference type="EC" id="2.7.11.1" evidence="2"/>
<dbReference type="InterPro" id="IPR036365">
    <property type="entry name" value="PGBD-like_sf"/>
</dbReference>
<dbReference type="Pfam" id="PF01471">
    <property type="entry name" value="PG_binding_1"/>
    <property type="match status" value="1"/>
</dbReference>
<reference evidence="11 12" key="1">
    <citation type="journal article" date="2019" name="Int. J. Syst. Evol. Microbiol.">
        <title>The Global Catalogue of Microorganisms (GCM) 10K type strain sequencing project: providing services to taxonomists for standard genome sequencing and annotation.</title>
        <authorList>
            <consortium name="The Broad Institute Genomics Platform"/>
            <consortium name="The Broad Institute Genome Sequencing Center for Infectious Disease"/>
            <person name="Wu L."/>
            <person name="Ma J."/>
        </authorList>
    </citation>
    <scope>NUCLEOTIDE SEQUENCE [LARGE SCALE GENOMIC DNA]</scope>
    <source>
        <strain evidence="11 12">JCM 13244</strain>
    </source>
</reference>
<dbReference type="InterPro" id="IPR008271">
    <property type="entry name" value="Ser/Thr_kinase_AS"/>
</dbReference>
<evidence type="ECO:0000256" key="1">
    <source>
        <dbReference type="ARBA" id="ARBA00010886"/>
    </source>
</evidence>
<dbReference type="PANTHER" id="PTHR43671:SF13">
    <property type="entry name" value="SERINE_THREONINE-PROTEIN KINASE NEK2"/>
    <property type="match status" value="1"/>
</dbReference>
<sequence>MPETDPAHPWTGELSPADLERLGAEPLRRADPVTIGPYRVLARLGGGGMGRLFLGRAVAADESQSAAYTARDLVAVKVIRPEYAEDARFRRRFDREVEAVRRVHGRYTAELLGSGFDEDEHLWMATAYVPGLSLDEAVRRHGPLPASVVWRLAAEIGQALATIGAAGIVHRDLKPSNVLLGTDGARVIDFGVVHTADASALTMTGQHVGTPAYMSPEQAGGRAVDSASDVFSLGSVLALAATGQAPFGEGSTGGVIHRVIYEPPSTDVVDRVAESAPKLAELIRHCLDKDPAARPSPERVAEIARDRDPAAEWPDPVAELIASRAGWSGRSAAVSPMDQLTVLRRGAPQRTVKETGRRKGRRAMVLGAVALAVAVVAVVVAFVVPGNGTSQEARPKGSHTGVREASPTVSHTPTPTHRPKKHPTPSTSSPPPQTPPAAKPPSGSGGDTAPTRPAGEPKPQPQPTKVITVAPKPSGKSSKPRPWTSCRYYSGTALTKYRDRGDRVREVQCILKARGYDIGPYGVDGDFEDDTRLAVRQFQQNHHLHVDGIVGEDTWPALRGD</sequence>